<dbReference type="EMBL" id="NBCO01000006">
    <property type="protein sequence ID" value="ORC91452.1"/>
    <property type="molecule type" value="Genomic_DNA"/>
</dbReference>
<dbReference type="PANTHER" id="PTHR48016">
    <property type="entry name" value="MAP KINASE KINASE KINASE SSK2-RELATED-RELATED"/>
    <property type="match status" value="1"/>
</dbReference>
<dbReference type="GO" id="GO:0005524">
    <property type="term" value="F:ATP binding"/>
    <property type="evidence" value="ECO:0007669"/>
    <property type="project" value="UniProtKB-UniRule"/>
</dbReference>
<dbReference type="Proteomes" id="UP000192257">
    <property type="component" value="Unassembled WGS sequence"/>
</dbReference>
<feature type="domain" description="PAS" evidence="8">
    <location>
        <begin position="283"/>
        <end position="338"/>
    </location>
</feature>
<evidence type="ECO:0000256" key="6">
    <source>
        <dbReference type="SAM" id="Phobius"/>
    </source>
</evidence>
<keyword evidence="6" id="KW-0812">Transmembrane</keyword>
<dbReference type="CDD" id="cd00130">
    <property type="entry name" value="PAS"/>
    <property type="match status" value="1"/>
</dbReference>
<gene>
    <name evidence="9" type="ORF">TM35_000064570</name>
</gene>
<dbReference type="PROSITE" id="PS00107">
    <property type="entry name" value="PROTEIN_KINASE_ATP"/>
    <property type="match status" value="1"/>
</dbReference>
<feature type="binding site" evidence="5">
    <location>
        <position position="740"/>
    </location>
    <ligand>
        <name>ATP</name>
        <dbReference type="ChEBI" id="CHEBI:30616"/>
    </ligand>
</feature>
<dbReference type="Gene3D" id="3.30.450.20">
    <property type="entry name" value="PAS domain"/>
    <property type="match status" value="1"/>
</dbReference>
<dbReference type="InterPro" id="IPR035965">
    <property type="entry name" value="PAS-like_dom_sf"/>
</dbReference>
<dbReference type="SMART" id="SM00220">
    <property type="entry name" value="S_TKc"/>
    <property type="match status" value="1"/>
</dbReference>
<accession>A0A1X0P3F4</accession>
<keyword evidence="6" id="KW-1133">Transmembrane helix</keyword>
<dbReference type="GeneID" id="39983274"/>
<evidence type="ECO:0000259" key="8">
    <source>
        <dbReference type="PROSITE" id="PS50112"/>
    </source>
</evidence>
<dbReference type="Pfam" id="PF00069">
    <property type="entry name" value="Pkinase"/>
    <property type="match status" value="1"/>
</dbReference>
<evidence type="ECO:0000256" key="5">
    <source>
        <dbReference type="PROSITE-ProRule" id="PRU10141"/>
    </source>
</evidence>
<dbReference type="InterPro" id="IPR008271">
    <property type="entry name" value="Ser/Thr_kinase_AS"/>
</dbReference>
<feature type="domain" description="Protein kinase" evidence="7">
    <location>
        <begin position="711"/>
        <end position="951"/>
    </location>
</feature>
<dbReference type="VEuPathDB" id="TriTrypDB:TM35_000064570"/>
<proteinExistence type="predicted"/>
<keyword evidence="3 9" id="KW-0418">Kinase</keyword>
<dbReference type="Gene3D" id="1.10.510.10">
    <property type="entry name" value="Transferase(Phosphotransferase) domain 1"/>
    <property type="match status" value="1"/>
</dbReference>
<evidence type="ECO:0000313" key="9">
    <source>
        <dbReference type="EMBL" id="ORC91452.1"/>
    </source>
</evidence>
<reference evidence="9 10" key="1">
    <citation type="submission" date="2017-03" db="EMBL/GenBank/DDBJ databases">
        <title>An alternative strategy for trypanosome survival in the mammalian bloodstream revealed through genome and transcriptome analysis of the ubiquitous bovine parasite Trypanosoma (Megatrypanum) theileri.</title>
        <authorList>
            <person name="Kelly S."/>
            <person name="Ivens A."/>
            <person name="Mott A."/>
            <person name="O'Neill E."/>
            <person name="Emms D."/>
            <person name="Macleod O."/>
            <person name="Voorheis P."/>
            <person name="Matthews J."/>
            <person name="Matthews K."/>
            <person name="Carrington M."/>
        </authorList>
    </citation>
    <scope>NUCLEOTIDE SEQUENCE [LARGE SCALE GENOMIC DNA]</scope>
    <source>
        <strain evidence="9">Edinburgh</strain>
    </source>
</reference>
<dbReference type="InterPro" id="IPR000719">
    <property type="entry name" value="Prot_kinase_dom"/>
</dbReference>
<feature type="transmembrane region" description="Helical" evidence="6">
    <location>
        <begin position="155"/>
        <end position="173"/>
    </location>
</feature>
<dbReference type="CDD" id="cd06606">
    <property type="entry name" value="STKc_MAPKKK"/>
    <property type="match status" value="1"/>
</dbReference>
<evidence type="ECO:0000256" key="4">
    <source>
        <dbReference type="ARBA" id="ARBA00022840"/>
    </source>
</evidence>
<dbReference type="InterPro" id="IPR000014">
    <property type="entry name" value="PAS"/>
</dbReference>
<dbReference type="SUPFAM" id="SSF56112">
    <property type="entry name" value="Protein kinase-like (PK-like)"/>
    <property type="match status" value="1"/>
</dbReference>
<sequence length="997" mass="110693">MLHEEEPSSFVGPRAHENVEGNKAFVRSVLTRLPELTPAIVRGSPPARLLLRNAISRARYFFRGDASFGEILRLLLEYCSQIKDVGNCEDVPESIKDLAASIASRVENLPLPKTASDTKLSPVMILFFTVGLLATLSIIIIIVSTDHSWGVSEQAIITVACILIIIILLLLGLTHQKIKMAKSDIESLDKFLRGFVDSFKTATPLVGENEHTNPFSGPSQTDDSKPTETCAFLVEPDVVRQQRKAVNALLVEATEDEGNFILRLRDLPPVYIGLNAVCKHLLMIVTDREGKVVLWSEGAMSLCGFRAADVEGKHISSLLNGDKSLEQYNMMVDAADKNFDLSRRALTLAHLTYGSVTVDATLMIARDITTEQPVGYAIIGSVQEAGVYRTFSFFQHFFLTELSQLGYKEPQFRQIIDCLQWKNLQDLAYSAREWGGVRLRAVLSDVIRERHRQVDVRVLPDVAELARVSCDKSAVASVLSRACELLTGKLHIQVSLKRTTESIHQLVVVCQHDSTNPIDHEAITSLRQAVNSLGGILISSTGTLRIQVPFIVEDGSGRALMRPRYDQVIPNVQDPLIILLLEKSAVYRHNISALLWSFGHSLRVVESVTKALQAVNDSSIDIGCAIVDSDLRDASKVLDELAAKRIYTIETSETSNTPIKRGNSLLSKPISRESLGLELLEAVRKVEEKRKAEEEVMKRREIFGKVRNSPWIKGRKLGRGAFADVYEATSTLTGGKMAVKMIRLSGKFEDKVKDLMNEIEILCKLTHPNIIHYFYCERTENTINLFMELADQGTVADLLQRYPKLPENYLARMTKELLQAVNYLHECGIIHRDIKPGNMLISKGVLKLSDFGTATANVGEGMHGTIFYMAPEVIEGRSSSKECDIWSIGCVVCECLQIKRPSRGGMLLGYGVPESFPPEVSEEAVDFIKSCMHEDPSERASAGTLLLHDFILKLDHEVDQLAMLPTDPMATTWGTVEGTESFTVASSQSTPSWSIRE</sequence>
<evidence type="ECO:0000256" key="1">
    <source>
        <dbReference type="ARBA" id="ARBA00022679"/>
    </source>
</evidence>
<dbReference type="PROSITE" id="PS50011">
    <property type="entry name" value="PROTEIN_KINASE_DOM"/>
    <property type="match status" value="1"/>
</dbReference>
<name>A0A1X0P3F4_9TRYP</name>
<evidence type="ECO:0000256" key="2">
    <source>
        <dbReference type="ARBA" id="ARBA00022741"/>
    </source>
</evidence>
<comment type="caution">
    <text evidence="9">The sequence shown here is derived from an EMBL/GenBank/DDBJ whole genome shotgun (WGS) entry which is preliminary data.</text>
</comment>
<feature type="transmembrane region" description="Helical" evidence="6">
    <location>
        <begin position="123"/>
        <end position="143"/>
    </location>
</feature>
<keyword evidence="4 5" id="KW-0067">ATP-binding</keyword>
<dbReference type="InterPro" id="IPR017441">
    <property type="entry name" value="Protein_kinase_ATP_BS"/>
</dbReference>
<dbReference type="PROSITE" id="PS50112">
    <property type="entry name" value="PAS"/>
    <property type="match status" value="1"/>
</dbReference>
<dbReference type="SUPFAM" id="SSF55785">
    <property type="entry name" value="PYP-like sensor domain (PAS domain)"/>
    <property type="match status" value="1"/>
</dbReference>
<evidence type="ECO:0000259" key="7">
    <source>
        <dbReference type="PROSITE" id="PS50011"/>
    </source>
</evidence>
<protein>
    <submittedName>
        <fullName evidence="9">Mitogen activated kinase-like protein</fullName>
    </submittedName>
</protein>
<dbReference type="AlphaFoldDB" id="A0A1X0P3F4"/>
<keyword evidence="6" id="KW-0472">Membrane</keyword>
<keyword evidence="1" id="KW-0808">Transferase</keyword>
<keyword evidence="10" id="KW-1185">Reference proteome</keyword>
<dbReference type="InterPro" id="IPR050538">
    <property type="entry name" value="MAP_kinase_kinase_kinase"/>
</dbReference>
<dbReference type="Gene3D" id="3.40.50.2300">
    <property type="match status" value="1"/>
</dbReference>
<dbReference type="InterPro" id="IPR011009">
    <property type="entry name" value="Kinase-like_dom_sf"/>
</dbReference>
<dbReference type="GO" id="GO:0004672">
    <property type="term" value="F:protein kinase activity"/>
    <property type="evidence" value="ECO:0007669"/>
    <property type="project" value="InterPro"/>
</dbReference>
<dbReference type="OrthoDB" id="40902at2759"/>
<organism evidence="9 10">
    <name type="scientific">Trypanosoma theileri</name>
    <dbReference type="NCBI Taxonomy" id="67003"/>
    <lineage>
        <taxon>Eukaryota</taxon>
        <taxon>Discoba</taxon>
        <taxon>Euglenozoa</taxon>
        <taxon>Kinetoplastea</taxon>
        <taxon>Metakinetoplastina</taxon>
        <taxon>Trypanosomatida</taxon>
        <taxon>Trypanosomatidae</taxon>
        <taxon>Trypanosoma</taxon>
    </lineage>
</organism>
<keyword evidence="2 5" id="KW-0547">Nucleotide-binding</keyword>
<dbReference type="PROSITE" id="PS00108">
    <property type="entry name" value="PROTEIN_KINASE_ST"/>
    <property type="match status" value="1"/>
</dbReference>
<dbReference type="RefSeq" id="XP_028885518.1">
    <property type="nucleotide sequence ID" value="XM_029023494.1"/>
</dbReference>
<evidence type="ECO:0000313" key="10">
    <source>
        <dbReference type="Proteomes" id="UP000192257"/>
    </source>
</evidence>
<dbReference type="PANTHER" id="PTHR48016:SF56">
    <property type="entry name" value="MAPKK KINASE"/>
    <property type="match status" value="1"/>
</dbReference>
<evidence type="ECO:0000256" key="3">
    <source>
        <dbReference type="ARBA" id="ARBA00022777"/>
    </source>
</evidence>